<reference evidence="2 3" key="1">
    <citation type="submission" date="2018-07" db="EMBL/GenBank/DDBJ databases">
        <title>Section-level genome sequencing of Aspergillus section Nigri to investigate inter- and intra-species variation.</title>
        <authorList>
            <consortium name="DOE Joint Genome Institute"/>
            <person name="Vesth T.C."/>
            <person name="Nybo J.L."/>
            <person name="Theobald S."/>
            <person name="Frisvad J.C."/>
            <person name="Larsen T.O."/>
            <person name="Nielsen K.F."/>
            <person name="Hoof J.B."/>
            <person name="Brandl J."/>
            <person name="Salamov A."/>
            <person name="Riley R."/>
            <person name="Gladden J.M."/>
            <person name="Phatale P."/>
            <person name="Nielsen M.T."/>
            <person name="Lyhne E.K."/>
            <person name="Kogle M.E."/>
            <person name="Strasser K."/>
            <person name="McDonnell E."/>
            <person name="Barry K."/>
            <person name="Clum A."/>
            <person name="Chen C."/>
            <person name="Nolan M."/>
            <person name="Sandor L."/>
            <person name="Kuo A."/>
            <person name="Lipzen A."/>
            <person name="Hainaut M."/>
            <person name="Drula E."/>
            <person name="Tsang A."/>
            <person name="Magnuson J.K."/>
            <person name="Henrissat B."/>
            <person name="Wiebenga A."/>
            <person name="Simmons B.A."/>
            <person name="Makela M.R."/>
            <person name="De vries R.P."/>
            <person name="Grigoriev I.V."/>
            <person name="Mortensen U.H."/>
            <person name="Baker S.E."/>
            <person name="Andersen M.R."/>
        </authorList>
    </citation>
    <scope>NUCLEOTIDE SEQUENCE [LARGE SCALE GENOMIC DNA]</scope>
    <source>
        <strain evidence="2 3">ATCC 13157</strain>
    </source>
</reference>
<name>A0A370P4Z5_ASPPH</name>
<feature type="region of interest" description="Disordered" evidence="1">
    <location>
        <begin position="196"/>
        <end position="225"/>
    </location>
</feature>
<organism evidence="2 3">
    <name type="scientific">Aspergillus phoenicis ATCC 13157</name>
    <dbReference type="NCBI Taxonomy" id="1353007"/>
    <lineage>
        <taxon>Eukaryota</taxon>
        <taxon>Fungi</taxon>
        <taxon>Dikarya</taxon>
        <taxon>Ascomycota</taxon>
        <taxon>Pezizomycotina</taxon>
        <taxon>Eurotiomycetes</taxon>
        <taxon>Eurotiomycetidae</taxon>
        <taxon>Eurotiales</taxon>
        <taxon>Aspergillaceae</taxon>
        <taxon>Aspergillus</taxon>
    </lineage>
</organism>
<protein>
    <submittedName>
        <fullName evidence="2">Uncharacterized protein</fullName>
    </submittedName>
</protein>
<keyword evidence="3" id="KW-1185">Reference proteome</keyword>
<dbReference type="AlphaFoldDB" id="A0A370P4Z5"/>
<accession>A0A370P4Z5</accession>
<proteinExistence type="predicted"/>
<evidence type="ECO:0000313" key="3">
    <source>
        <dbReference type="Proteomes" id="UP000254937"/>
    </source>
</evidence>
<feature type="compositionally biased region" description="Basic and acidic residues" evidence="1">
    <location>
        <begin position="196"/>
        <end position="212"/>
    </location>
</feature>
<evidence type="ECO:0000256" key="1">
    <source>
        <dbReference type="SAM" id="MobiDB-lite"/>
    </source>
</evidence>
<evidence type="ECO:0000313" key="2">
    <source>
        <dbReference type="EMBL" id="RDK36890.1"/>
    </source>
</evidence>
<sequence>MTSKLPSASCQPLADSKPGTAYEFHVDIQIKEGLDVSPGSWDILPSKFSGADSRYCRAENPRTHSLPGSVHMAIAAQQAAASSYSLRLWRDQRAELDPRGVQELECLSYCKVIRNRESATKRKHRRRGNLHGRKWIASTWADGRYGVNQRLQVVYPRTDLTSVEDLTGQGNWGTTAVAEVLAQNGASAMVKSHRMESAKANHEKRPGPEKTQWKGRNSKHGLAPSAWNGSKLLHIQAGRGFHEAVTALAPKMAVNNATAMRAQAGAKILYSNLRTRGVIESAIRGRQQQDVPKLSANRDGQADSWRTIKVKSRPRYLDRQRSDRSFSIAHAVVLAAQWVVVKLLGNGYGGNG</sequence>
<dbReference type="Proteomes" id="UP000254937">
    <property type="component" value="Unassembled WGS sequence"/>
</dbReference>
<dbReference type="EMBL" id="KZ851875">
    <property type="protein sequence ID" value="RDK36890.1"/>
    <property type="molecule type" value="Genomic_DNA"/>
</dbReference>
<gene>
    <name evidence="2" type="ORF">M752DRAFT_287456</name>
</gene>